<organism evidence="1 2">
    <name type="scientific">Flavobacterium shii</name>
    <dbReference type="NCBI Taxonomy" id="2987687"/>
    <lineage>
        <taxon>Bacteria</taxon>
        <taxon>Pseudomonadati</taxon>
        <taxon>Bacteroidota</taxon>
        <taxon>Flavobacteriia</taxon>
        <taxon>Flavobacteriales</taxon>
        <taxon>Flavobacteriaceae</taxon>
        <taxon>Flavobacterium</taxon>
    </lineage>
</organism>
<accession>A0A9X3C6T7</accession>
<dbReference type="EMBL" id="JAOZEW010000028">
    <property type="protein sequence ID" value="MCV9930177.1"/>
    <property type="molecule type" value="Genomic_DNA"/>
</dbReference>
<protein>
    <submittedName>
        <fullName evidence="1">Uncharacterized protein</fullName>
    </submittedName>
</protein>
<keyword evidence="2" id="KW-1185">Reference proteome</keyword>
<dbReference type="AlphaFoldDB" id="A0A9X3C6T7"/>
<dbReference type="PROSITE" id="PS51257">
    <property type="entry name" value="PROKAR_LIPOPROTEIN"/>
    <property type="match status" value="1"/>
</dbReference>
<comment type="caution">
    <text evidence="1">The sequence shown here is derived from an EMBL/GenBank/DDBJ whole genome shotgun (WGS) entry which is preliminary data.</text>
</comment>
<evidence type="ECO:0000313" key="2">
    <source>
        <dbReference type="Proteomes" id="UP001151079"/>
    </source>
</evidence>
<proteinExistence type="predicted"/>
<reference evidence="1" key="1">
    <citation type="submission" date="2022-10" db="EMBL/GenBank/DDBJ databases">
        <title>Two novel species of Flavobacterium.</title>
        <authorList>
            <person name="Liu Q."/>
            <person name="Xin Y.-H."/>
        </authorList>
    </citation>
    <scope>NUCLEOTIDE SEQUENCE</scope>
    <source>
        <strain evidence="1">LS1R49</strain>
    </source>
</reference>
<dbReference type="Proteomes" id="UP001151079">
    <property type="component" value="Unassembled WGS sequence"/>
</dbReference>
<name>A0A9X3C6T7_9FLAO</name>
<dbReference type="RefSeq" id="WP_264208256.1">
    <property type="nucleotide sequence ID" value="NZ_JAOZEW010000028.1"/>
</dbReference>
<evidence type="ECO:0000313" key="1">
    <source>
        <dbReference type="EMBL" id="MCV9930177.1"/>
    </source>
</evidence>
<sequence>MKTKILFSAFIFAMLYACNDKKGTTTTDIKTDSVSTTTSPNEKDTIIASERTDNVSSATRIKLVRNVLKNEIFKADTATIDAKNRKFTMYEFDLNGDGKKEIFVGFTGMDFCGNAGCQALLLSHDGKLITKFSIAQYPIIIAETKSKEGWRDLVITSRGEQYLVKWNGKKYPSNPSMEPRNTNHPKANAPKALWNNHSPDLWFSF</sequence>
<gene>
    <name evidence="1" type="ORF">OIU83_21135</name>
</gene>